<organism evidence="1 3">
    <name type="scientific">Flavobacterium tructae</name>
    <dbReference type="NCBI Taxonomy" id="1114873"/>
    <lineage>
        <taxon>Bacteria</taxon>
        <taxon>Pseudomonadati</taxon>
        <taxon>Bacteroidota</taxon>
        <taxon>Flavobacteriia</taxon>
        <taxon>Flavobacteriales</taxon>
        <taxon>Flavobacteriaceae</taxon>
        <taxon>Flavobacterium</taxon>
    </lineage>
</organism>
<dbReference type="EMBL" id="MIKE01000011">
    <property type="protein sequence ID" value="OHT46804.1"/>
    <property type="molecule type" value="Genomic_DNA"/>
</dbReference>
<evidence type="ECO:0000313" key="1">
    <source>
        <dbReference type="EMBL" id="OHT46804.1"/>
    </source>
</evidence>
<comment type="caution">
    <text evidence="1">The sequence shown here is derived from an EMBL/GenBank/DDBJ whole genome shotgun (WGS) entry which is preliminary data.</text>
</comment>
<reference evidence="3" key="2">
    <citation type="submission" date="2016-09" db="EMBL/GenBank/DDBJ databases">
        <authorList>
            <person name="Chen S."/>
            <person name="Walker E."/>
        </authorList>
    </citation>
    <scope>NUCLEOTIDE SEQUENCE [LARGE SCALE GENOMIC DNA]</scope>
    <source>
        <strain evidence="3">MSU</strain>
    </source>
</reference>
<name>A0A1S1JB57_9FLAO</name>
<dbReference type="EMBL" id="MUHG01000005">
    <property type="protein sequence ID" value="OXB21112.1"/>
    <property type="molecule type" value="Genomic_DNA"/>
</dbReference>
<evidence type="ECO:0000313" key="3">
    <source>
        <dbReference type="Proteomes" id="UP000180252"/>
    </source>
</evidence>
<gene>
    <name evidence="2" type="ORF">B0A71_05855</name>
    <name evidence="1" type="ORF">BHE19_04675</name>
</gene>
<sequence length="147" mass="16698">MENDLVEKESWFKRNWKWFLPSAFLCLFLIGILAASTSQDSITDIAKAYSDELLFEKAIEKANKNPSILENIGTIEPIDKLAILEGNVMYSNNHNTVNLSVRVNGAKKKGKLNISAFKKGTEWVYQKIAVRTKNPKNEIIVLEEPQK</sequence>
<accession>A0A1S1JB57</accession>
<protein>
    <recommendedName>
        <fullName evidence="5">Cytochrome oxidase complex assembly protein 1</fullName>
    </recommendedName>
</protein>
<dbReference type="Pfam" id="PF08695">
    <property type="entry name" value="Coa1"/>
    <property type="match status" value="1"/>
</dbReference>
<dbReference type="RefSeq" id="WP_070906451.1">
    <property type="nucleotide sequence ID" value="NZ_MIKE01000011.1"/>
</dbReference>
<dbReference type="STRING" id="1278819.BHE19_04675"/>
<dbReference type="AlphaFoldDB" id="A0A1S1JB57"/>
<dbReference type="Proteomes" id="UP000180252">
    <property type="component" value="Unassembled WGS sequence"/>
</dbReference>
<keyword evidence="4" id="KW-1185">Reference proteome</keyword>
<dbReference type="Proteomes" id="UP000198319">
    <property type="component" value="Unassembled WGS sequence"/>
</dbReference>
<reference evidence="2 4" key="3">
    <citation type="submission" date="2016-11" db="EMBL/GenBank/DDBJ databases">
        <title>Whole genomes of Flavobacteriaceae.</title>
        <authorList>
            <person name="Stine C."/>
            <person name="Li C."/>
            <person name="Tadesse D."/>
        </authorList>
    </citation>
    <scope>NUCLEOTIDE SEQUENCE [LARGE SCALE GENOMIC DNA]</scope>
    <source>
        <strain evidence="2 4">ATCC BAA-2541</strain>
    </source>
</reference>
<dbReference type="OrthoDB" id="1178263at2"/>
<reference evidence="1" key="1">
    <citation type="submission" date="2016-09" db="EMBL/GenBank/DDBJ databases">
        <authorList>
            <person name="Capua I."/>
            <person name="De Benedictis P."/>
            <person name="Joannis T."/>
            <person name="Lombin L.H."/>
            <person name="Cattoli G."/>
        </authorList>
    </citation>
    <scope>NUCLEOTIDE SEQUENCE [LARGE SCALE GENOMIC DNA]</scope>
    <source>
        <strain evidence="1">MSU</strain>
    </source>
</reference>
<dbReference type="InterPro" id="IPR014807">
    <property type="entry name" value="Coa1"/>
</dbReference>
<evidence type="ECO:0008006" key="5">
    <source>
        <dbReference type="Google" id="ProtNLM"/>
    </source>
</evidence>
<evidence type="ECO:0000313" key="4">
    <source>
        <dbReference type="Proteomes" id="UP000198319"/>
    </source>
</evidence>
<evidence type="ECO:0000313" key="2">
    <source>
        <dbReference type="EMBL" id="OXB21112.1"/>
    </source>
</evidence>
<proteinExistence type="predicted"/>